<reference evidence="2" key="1">
    <citation type="submission" date="2022-11" db="UniProtKB">
        <authorList>
            <consortium name="WormBaseParasite"/>
        </authorList>
    </citation>
    <scope>IDENTIFICATION</scope>
</reference>
<evidence type="ECO:0000313" key="2">
    <source>
        <dbReference type="WBParaSite" id="PgB22_g027_t01"/>
    </source>
</evidence>
<dbReference type="WBParaSite" id="PgB22_g027_t01">
    <property type="protein sequence ID" value="PgB22_g027_t01"/>
    <property type="gene ID" value="PgB22_g027"/>
</dbReference>
<accession>A0A914ZU46</accession>
<protein>
    <submittedName>
        <fullName evidence="2">Uncharacterized protein</fullName>
    </submittedName>
</protein>
<keyword evidence="1" id="KW-1185">Reference proteome</keyword>
<proteinExistence type="predicted"/>
<sequence length="34" mass="4062">MYVEITKINLSYMFLRITIGTVGHEYRSQYFSVT</sequence>
<evidence type="ECO:0000313" key="1">
    <source>
        <dbReference type="Proteomes" id="UP000887569"/>
    </source>
</evidence>
<name>A0A914ZU46_PARUN</name>
<organism evidence="1 2">
    <name type="scientific">Parascaris univalens</name>
    <name type="common">Nematode worm</name>
    <dbReference type="NCBI Taxonomy" id="6257"/>
    <lineage>
        <taxon>Eukaryota</taxon>
        <taxon>Metazoa</taxon>
        <taxon>Ecdysozoa</taxon>
        <taxon>Nematoda</taxon>
        <taxon>Chromadorea</taxon>
        <taxon>Rhabditida</taxon>
        <taxon>Spirurina</taxon>
        <taxon>Ascaridomorpha</taxon>
        <taxon>Ascaridoidea</taxon>
        <taxon>Ascarididae</taxon>
        <taxon>Parascaris</taxon>
    </lineage>
</organism>
<dbReference type="AlphaFoldDB" id="A0A914ZU46"/>
<dbReference type="Proteomes" id="UP000887569">
    <property type="component" value="Unplaced"/>
</dbReference>